<organism evidence="5 6">
    <name type="scientific">Ditylenchus destructor</name>
    <dbReference type="NCBI Taxonomy" id="166010"/>
    <lineage>
        <taxon>Eukaryota</taxon>
        <taxon>Metazoa</taxon>
        <taxon>Ecdysozoa</taxon>
        <taxon>Nematoda</taxon>
        <taxon>Chromadorea</taxon>
        <taxon>Rhabditida</taxon>
        <taxon>Tylenchina</taxon>
        <taxon>Tylenchomorpha</taxon>
        <taxon>Sphaerularioidea</taxon>
        <taxon>Anguinidae</taxon>
        <taxon>Anguininae</taxon>
        <taxon>Ditylenchus</taxon>
    </lineage>
</organism>
<evidence type="ECO:0000256" key="3">
    <source>
        <dbReference type="SAM" id="SignalP"/>
    </source>
</evidence>
<dbReference type="GO" id="GO:0004867">
    <property type="term" value="F:serine-type endopeptidase inhibitor activity"/>
    <property type="evidence" value="ECO:0007669"/>
    <property type="project" value="UniProtKB-KW"/>
</dbReference>
<reference evidence="5" key="1">
    <citation type="submission" date="2022-01" db="EMBL/GenBank/DDBJ databases">
        <title>Genome Sequence Resource for Two Populations of Ditylenchus destructor, the Migratory Endoparasitic Phytonematode.</title>
        <authorList>
            <person name="Zhang H."/>
            <person name="Lin R."/>
            <person name="Xie B."/>
        </authorList>
    </citation>
    <scope>NUCLEOTIDE SEQUENCE</scope>
    <source>
        <strain evidence="5">BazhouSP</strain>
    </source>
</reference>
<evidence type="ECO:0000256" key="1">
    <source>
        <dbReference type="ARBA" id="ARBA00009500"/>
    </source>
</evidence>
<feature type="signal peptide" evidence="3">
    <location>
        <begin position="1"/>
        <end position="17"/>
    </location>
</feature>
<feature type="chain" id="PRO_5041911719" evidence="3">
    <location>
        <begin position="18"/>
        <end position="415"/>
    </location>
</feature>
<evidence type="ECO:0000313" key="6">
    <source>
        <dbReference type="Proteomes" id="UP001201812"/>
    </source>
</evidence>
<dbReference type="PANTHER" id="PTHR11461">
    <property type="entry name" value="SERINE PROTEASE INHIBITOR, SERPIN"/>
    <property type="match status" value="1"/>
</dbReference>
<dbReference type="Proteomes" id="UP001201812">
    <property type="component" value="Unassembled WGS sequence"/>
</dbReference>
<keyword evidence="3" id="KW-0732">Signal</keyword>
<dbReference type="GO" id="GO:0005615">
    <property type="term" value="C:extracellular space"/>
    <property type="evidence" value="ECO:0007669"/>
    <property type="project" value="InterPro"/>
</dbReference>
<dbReference type="InterPro" id="IPR000215">
    <property type="entry name" value="Serpin_fam"/>
</dbReference>
<comment type="similarity">
    <text evidence="1 2">Belongs to the serpin family.</text>
</comment>
<gene>
    <name evidence="5" type="ORF">DdX_16041</name>
</gene>
<dbReference type="InterPro" id="IPR036186">
    <property type="entry name" value="Serpin_sf"/>
</dbReference>
<dbReference type="PANTHER" id="PTHR11461:SF211">
    <property type="entry name" value="GH10112P-RELATED"/>
    <property type="match status" value="1"/>
</dbReference>
<feature type="domain" description="Serpin" evidence="4">
    <location>
        <begin position="68"/>
        <end position="378"/>
    </location>
</feature>
<keyword evidence="6" id="KW-1185">Reference proteome</keyword>
<evidence type="ECO:0000313" key="5">
    <source>
        <dbReference type="EMBL" id="KAI1701498.1"/>
    </source>
</evidence>
<dbReference type="SUPFAM" id="SSF56574">
    <property type="entry name" value="Serpins"/>
    <property type="match status" value="1"/>
</dbReference>
<dbReference type="InterPro" id="IPR023796">
    <property type="entry name" value="Serpin_dom"/>
</dbReference>
<comment type="caution">
    <text evidence="5">The sequence shown here is derived from an EMBL/GenBank/DDBJ whole genome shotgun (WGS) entry which is preliminary data.</text>
</comment>
<dbReference type="InterPro" id="IPR042178">
    <property type="entry name" value="Serpin_sf_1"/>
</dbReference>
<evidence type="ECO:0000259" key="4">
    <source>
        <dbReference type="SMART" id="SM00093"/>
    </source>
</evidence>
<dbReference type="Pfam" id="PF00079">
    <property type="entry name" value="Serpin"/>
    <property type="match status" value="2"/>
</dbReference>
<name>A0AAD4MNK7_9BILA</name>
<keyword evidence="5" id="KW-0722">Serine protease inhibitor</keyword>
<evidence type="ECO:0000256" key="2">
    <source>
        <dbReference type="RuleBase" id="RU000411"/>
    </source>
</evidence>
<dbReference type="Gene3D" id="3.30.497.10">
    <property type="entry name" value="Antithrombin, subunit I, domain 2"/>
    <property type="match status" value="1"/>
</dbReference>
<dbReference type="AlphaFoldDB" id="A0AAD4MNK7"/>
<sequence length="415" mass="46476">MIFSLTLVLIFLDGLSGDTLTDKDVKPIFAVTTVEEAEGIWSELADKHSPDGVDIWAKIDNQRSDITVKMMEHLYNREMKGKSFVMASTPLLFELAMVCIGAEGDTLNQCIKVLGEGANQPAINAIYHMILKYQLDKKNDGYSLKLLNLIYVDKKFEVEDDCATSFRNIFMSKIRNVSFVTKELANRARVKMMSGVKEYLRYEENGEFQMVALPYKAVKGSSILYFVVYLPKEDKTVAQVLEKVKSNGKFFNTFNKTVNGKIVKNAIVNVTMPEFGITNKVPMEGAFKSLGFTDAFNSKKANFAKLSKTSTYISSFWQELFIQVDPEGTTGGTLDQKESDDVPRGMTDEKEFNAERPFVWMVADVNGNIILNGIYVGDIVPEPSGIMSTMTDVVKRLSTYLPITGRKPAKSVKSK</sequence>
<dbReference type="SMART" id="SM00093">
    <property type="entry name" value="SERPIN"/>
    <property type="match status" value="1"/>
</dbReference>
<keyword evidence="5" id="KW-0646">Protease inhibitor</keyword>
<accession>A0AAD4MNK7</accession>
<proteinExistence type="inferred from homology"/>
<protein>
    <submittedName>
        <fullName evidence="5">Serpin (Serine protease inhibitor) domain-containing protein</fullName>
    </submittedName>
</protein>
<dbReference type="EMBL" id="JAKKPZ010000117">
    <property type="protein sequence ID" value="KAI1701498.1"/>
    <property type="molecule type" value="Genomic_DNA"/>
</dbReference>